<dbReference type="InterPro" id="IPR049316">
    <property type="entry name" value="GDC-P_C"/>
</dbReference>
<comment type="cofactor">
    <cofactor evidence="1 8">
        <name>pyridoxal 5'-phosphate</name>
        <dbReference type="ChEBI" id="CHEBI:597326"/>
    </cofactor>
</comment>
<dbReference type="EC" id="1.4.4.2" evidence="8"/>
<gene>
    <name evidence="8 12" type="primary">gcvP</name>
    <name evidence="12" type="ORF">ACFYXI_24030</name>
</gene>
<evidence type="ECO:0000256" key="8">
    <source>
        <dbReference type="HAMAP-Rule" id="MF_00711"/>
    </source>
</evidence>
<dbReference type="InterPro" id="IPR003437">
    <property type="entry name" value="GcvP"/>
</dbReference>
<keyword evidence="6 8" id="KW-0560">Oxidoreductase</keyword>
<dbReference type="InterPro" id="IPR049315">
    <property type="entry name" value="GDC-P_N"/>
</dbReference>
<dbReference type="NCBIfam" id="TIGR00461">
    <property type="entry name" value="gcvP"/>
    <property type="match status" value="1"/>
</dbReference>
<keyword evidence="5 8" id="KW-0663">Pyridoxal phosphate</keyword>
<reference evidence="12 13" key="1">
    <citation type="submission" date="2024-10" db="EMBL/GenBank/DDBJ databases">
        <title>The Natural Products Discovery Center: Release of the First 8490 Sequenced Strains for Exploring Actinobacteria Biosynthetic Diversity.</title>
        <authorList>
            <person name="Kalkreuter E."/>
            <person name="Kautsar S.A."/>
            <person name="Yang D."/>
            <person name="Bader C.D."/>
            <person name="Teijaro C.N."/>
            <person name="Fluegel L."/>
            <person name="Davis C.M."/>
            <person name="Simpson J.R."/>
            <person name="Lauterbach L."/>
            <person name="Steele A.D."/>
            <person name="Gui C."/>
            <person name="Meng S."/>
            <person name="Li G."/>
            <person name="Viehrig K."/>
            <person name="Ye F."/>
            <person name="Su P."/>
            <person name="Kiefer A.F."/>
            <person name="Nichols A."/>
            <person name="Cepeda A.J."/>
            <person name="Yan W."/>
            <person name="Fan B."/>
            <person name="Jiang Y."/>
            <person name="Adhikari A."/>
            <person name="Zheng C.-J."/>
            <person name="Schuster L."/>
            <person name="Cowan T.M."/>
            <person name="Smanski M.J."/>
            <person name="Chevrette M.G."/>
            <person name="De Carvalho L.P.S."/>
            <person name="Shen B."/>
        </authorList>
    </citation>
    <scope>NUCLEOTIDE SEQUENCE [LARGE SCALE GENOMIC DNA]</scope>
    <source>
        <strain evidence="12 13">NPDC002173</strain>
    </source>
</reference>
<evidence type="ECO:0000256" key="2">
    <source>
        <dbReference type="ARBA" id="ARBA00003788"/>
    </source>
</evidence>
<name>A0ABW6SUJ5_9ACTN</name>
<feature type="domain" description="Glycine cleavage system P-protein N-terminal" evidence="10">
    <location>
        <begin position="453"/>
        <end position="738"/>
    </location>
</feature>
<comment type="function">
    <text evidence="2 8">The glycine cleavage system catalyzes the degradation of glycine. The P protein binds the alpha-amino group of glycine through its pyridoxal phosphate cofactor; CO(2) is released and the remaining methylamine moiety is then transferred to the lipoamide cofactor of the H protein.</text>
</comment>
<dbReference type="SUPFAM" id="SSF53383">
    <property type="entry name" value="PLP-dependent transferases"/>
    <property type="match status" value="2"/>
</dbReference>
<dbReference type="Pfam" id="PF21478">
    <property type="entry name" value="GcvP2_C"/>
    <property type="match status" value="1"/>
</dbReference>
<dbReference type="InterPro" id="IPR015424">
    <property type="entry name" value="PyrdxlP-dep_Trfase"/>
</dbReference>
<accession>A0ABW6SUJ5</accession>
<evidence type="ECO:0000256" key="6">
    <source>
        <dbReference type="ARBA" id="ARBA00023002"/>
    </source>
</evidence>
<dbReference type="CDD" id="cd00613">
    <property type="entry name" value="GDC-P"/>
    <property type="match status" value="2"/>
</dbReference>
<dbReference type="PANTHER" id="PTHR11773:SF1">
    <property type="entry name" value="GLYCINE DEHYDROGENASE (DECARBOXYLATING), MITOCHONDRIAL"/>
    <property type="match status" value="1"/>
</dbReference>
<comment type="catalytic activity">
    <reaction evidence="7 8">
        <text>N(6)-[(R)-lipoyl]-L-lysyl-[glycine-cleavage complex H protein] + glycine + H(+) = N(6)-[(R)-S(8)-aminomethyldihydrolipoyl]-L-lysyl-[glycine-cleavage complex H protein] + CO2</text>
        <dbReference type="Rhea" id="RHEA:24304"/>
        <dbReference type="Rhea" id="RHEA-COMP:10494"/>
        <dbReference type="Rhea" id="RHEA-COMP:10495"/>
        <dbReference type="ChEBI" id="CHEBI:15378"/>
        <dbReference type="ChEBI" id="CHEBI:16526"/>
        <dbReference type="ChEBI" id="CHEBI:57305"/>
        <dbReference type="ChEBI" id="CHEBI:83099"/>
        <dbReference type="ChEBI" id="CHEBI:83143"/>
        <dbReference type="EC" id="1.4.4.2"/>
    </reaction>
</comment>
<dbReference type="InterPro" id="IPR015422">
    <property type="entry name" value="PyrdxlP-dep_Trfase_small"/>
</dbReference>
<dbReference type="Pfam" id="PF02347">
    <property type="entry name" value="GDC-P"/>
    <property type="match status" value="2"/>
</dbReference>
<evidence type="ECO:0000313" key="12">
    <source>
        <dbReference type="EMBL" id="MFF3668659.1"/>
    </source>
</evidence>
<organism evidence="12 13">
    <name type="scientific">Microtetraspora malaysiensis</name>
    <dbReference type="NCBI Taxonomy" id="161358"/>
    <lineage>
        <taxon>Bacteria</taxon>
        <taxon>Bacillati</taxon>
        <taxon>Actinomycetota</taxon>
        <taxon>Actinomycetes</taxon>
        <taxon>Streptosporangiales</taxon>
        <taxon>Streptosporangiaceae</taxon>
        <taxon>Microtetraspora</taxon>
    </lineage>
</organism>
<evidence type="ECO:0000259" key="11">
    <source>
        <dbReference type="Pfam" id="PF21478"/>
    </source>
</evidence>
<feature type="domain" description="Glycine cleavage system P-protein N-terminal" evidence="10">
    <location>
        <begin position="18"/>
        <end position="442"/>
    </location>
</feature>
<keyword evidence="13" id="KW-1185">Reference proteome</keyword>
<feature type="region of interest" description="Disordered" evidence="9">
    <location>
        <begin position="1"/>
        <end position="21"/>
    </location>
</feature>
<evidence type="ECO:0000256" key="1">
    <source>
        <dbReference type="ARBA" id="ARBA00001933"/>
    </source>
</evidence>
<sequence>MTDRSPLRDLSGPPFAARHIGPSDAEQARMLEAVGYASVADLVAVAVPEAIRTTTPLALPEAASETRALAELRAIAGRNRVLTSMIGLGYHDTITPGVILRNVLENPGWYTAYTPYQPEISQGRLEALLNFQTAITDLTGLDVAGASLLDEGTAAAEAMTLARRASKVKSDVFVVDTDALPQTKAVLATRAEPLGITLVEADLADPGVALPECFGVLVQYPGASGRVASFRALAERAHTAGAQVVAAADLLALTLLASPGELGADIAVGSSQRFGVPLGFGGPHAAYMAVREGLQRQMPGRLVGVSVDTDGRPAYRLALQTREQHIRREKATSNICTAQVLLAVMASLYAVYHGPDGLRRIAQRVHRHAAVLAAGLRQGGVEVAHEEFFDTVVARVPGRAAQVVAAAEAAGVNLRLVDADHVAVACDEKTAAEHLEIVWAAFGVPGSADGAVIDDLDRVTPDALPADLARTSDFLTHPVFHSYRSETAMLRYLRRLQDKDVALDRSMIPLGSCTMKLNATTEMEPITWPEFAGIHPFVPGEQAAGYVELIETLEGWLAEITGYDAVSIQPNAGSQGEFAGLLAIRAYHHGRGEGGRDICLIPSSAHGTNAASAVMAGMRVVVVACDDNGNVDLTDLAAKIDKHRDALAAIMVTYPSTHGVYEETIVEICARVHEAGGQVYVDGANLNALVGLARLGEFGADVSHLNLHKTFCIPHGGGGPGVGPVAVKAHLAPYLPGRGSGDVSAAPYGSAGILPISWAYIRMMGGEGLRQATEQAILSANYLARRLAPHYPVLYTGRDGLVAHECIVDLRQITKETGVTVDDVAKRLIDYGFHAPTMSFPVAGTLMIEPTESEDLAELDRFVEAMVAIRGEIARVASGEYDPTDNPLRNAPHTAACLVADEWPHPYSRTVAAYPVSALRENKYWSPVRRIDQAYGDRNLVCSCPPLEAYED</sequence>
<dbReference type="RefSeq" id="WP_387414305.1">
    <property type="nucleotide sequence ID" value="NZ_JBIASD010000016.1"/>
</dbReference>
<evidence type="ECO:0000256" key="7">
    <source>
        <dbReference type="ARBA" id="ARBA00049026"/>
    </source>
</evidence>
<dbReference type="Proteomes" id="UP001602013">
    <property type="component" value="Unassembled WGS sequence"/>
</dbReference>
<dbReference type="NCBIfam" id="NF003346">
    <property type="entry name" value="PRK04366.1"/>
    <property type="match status" value="1"/>
</dbReference>
<dbReference type="HAMAP" id="MF_00711">
    <property type="entry name" value="GcvP"/>
    <property type="match status" value="1"/>
</dbReference>
<dbReference type="InterPro" id="IPR015421">
    <property type="entry name" value="PyrdxlP-dep_Trfase_major"/>
</dbReference>
<evidence type="ECO:0000256" key="5">
    <source>
        <dbReference type="ARBA" id="ARBA00022898"/>
    </source>
</evidence>
<evidence type="ECO:0000256" key="4">
    <source>
        <dbReference type="ARBA" id="ARBA00011690"/>
    </source>
</evidence>
<dbReference type="InterPro" id="IPR020581">
    <property type="entry name" value="GDC_P"/>
</dbReference>
<comment type="subunit">
    <text evidence="4 8">The glycine cleavage system is composed of four proteins: P, T, L and H.</text>
</comment>
<dbReference type="Gene3D" id="3.40.640.10">
    <property type="entry name" value="Type I PLP-dependent aspartate aminotransferase-like (Major domain)"/>
    <property type="match status" value="2"/>
</dbReference>
<dbReference type="PANTHER" id="PTHR11773">
    <property type="entry name" value="GLYCINE DEHYDROGENASE, DECARBOXYLATING"/>
    <property type="match status" value="1"/>
</dbReference>
<protein>
    <recommendedName>
        <fullName evidence="8">Glycine dehydrogenase (decarboxylating)</fullName>
        <ecNumber evidence="8">1.4.4.2</ecNumber>
    </recommendedName>
    <alternativeName>
        <fullName evidence="8">Glycine cleavage system P-protein</fullName>
    </alternativeName>
    <alternativeName>
        <fullName evidence="8">Glycine decarboxylase</fullName>
    </alternativeName>
    <alternativeName>
        <fullName evidence="8">Glycine dehydrogenase (aminomethyl-transferring)</fullName>
    </alternativeName>
</protein>
<comment type="caution">
    <text evidence="12">The sequence shown here is derived from an EMBL/GenBank/DDBJ whole genome shotgun (WGS) entry which is preliminary data.</text>
</comment>
<dbReference type="EMBL" id="JBIASD010000016">
    <property type="protein sequence ID" value="MFF3668659.1"/>
    <property type="molecule type" value="Genomic_DNA"/>
</dbReference>
<proteinExistence type="inferred from homology"/>
<evidence type="ECO:0000256" key="9">
    <source>
        <dbReference type="SAM" id="MobiDB-lite"/>
    </source>
</evidence>
<evidence type="ECO:0000259" key="10">
    <source>
        <dbReference type="Pfam" id="PF02347"/>
    </source>
</evidence>
<evidence type="ECO:0000256" key="3">
    <source>
        <dbReference type="ARBA" id="ARBA00010756"/>
    </source>
</evidence>
<dbReference type="Gene3D" id="3.90.1150.10">
    <property type="entry name" value="Aspartate Aminotransferase, domain 1"/>
    <property type="match status" value="2"/>
</dbReference>
<feature type="modified residue" description="N6-(pyridoxal phosphate)lysine" evidence="8">
    <location>
        <position position="709"/>
    </location>
</feature>
<dbReference type="GO" id="GO:0004375">
    <property type="term" value="F:glycine dehydrogenase (decarboxylating) activity"/>
    <property type="evidence" value="ECO:0007669"/>
    <property type="project" value="UniProtKB-EC"/>
</dbReference>
<evidence type="ECO:0000313" key="13">
    <source>
        <dbReference type="Proteomes" id="UP001602013"/>
    </source>
</evidence>
<comment type="similarity">
    <text evidence="3 8">Belongs to the GcvP family.</text>
</comment>
<feature type="domain" description="Glycine dehydrogenase C-terminal" evidence="11">
    <location>
        <begin position="772"/>
        <end position="893"/>
    </location>
</feature>